<feature type="transmembrane region" description="Helical" evidence="10">
    <location>
        <begin position="101"/>
        <end position="121"/>
    </location>
</feature>
<keyword evidence="6" id="KW-1003">Cell membrane</keyword>
<evidence type="ECO:0000256" key="5">
    <source>
        <dbReference type="ARBA" id="ARBA00022448"/>
    </source>
</evidence>
<dbReference type="eggNOG" id="COG3201">
    <property type="taxonomic scope" value="Bacteria"/>
</dbReference>
<evidence type="ECO:0000256" key="4">
    <source>
        <dbReference type="ARBA" id="ARBA00017522"/>
    </source>
</evidence>
<keyword evidence="5" id="KW-0813">Transport</keyword>
<dbReference type="HOGENOM" id="CLU_076589_2_0_10"/>
<dbReference type="Pfam" id="PF04973">
    <property type="entry name" value="NMN_transporter"/>
    <property type="match status" value="1"/>
</dbReference>
<organism evidence="11 12">
    <name type="scientific">Pseudopedobacter saltans (strain ATCC 51119 / DSM 12145 / JCM 21818 / CCUG 39354 / LMG 10337 / NBRC 100064 / NCIMB 13643)</name>
    <name type="common">Pedobacter saltans</name>
    <dbReference type="NCBI Taxonomy" id="762903"/>
    <lineage>
        <taxon>Bacteria</taxon>
        <taxon>Pseudomonadati</taxon>
        <taxon>Bacteroidota</taxon>
        <taxon>Sphingobacteriia</taxon>
        <taxon>Sphingobacteriales</taxon>
        <taxon>Sphingobacteriaceae</taxon>
        <taxon>Pseudopedobacter</taxon>
    </lineage>
</organism>
<dbReference type="GO" id="GO:0034257">
    <property type="term" value="F:nicotinamide riboside transmembrane transporter activity"/>
    <property type="evidence" value="ECO:0007669"/>
    <property type="project" value="InterPro"/>
</dbReference>
<evidence type="ECO:0000256" key="10">
    <source>
        <dbReference type="SAM" id="Phobius"/>
    </source>
</evidence>
<dbReference type="GO" id="GO:0005886">
    <property type="term" value="C:plasma membrane"/>
    <property type="evidence" value="ECO:0007669"/>
    <property type="project" value="UniProtKB-SubCell"/>
</dbReference>
<evidence type="ECO:0000256" key="3">
    <source>
        <dbReference type="ARBA" id="ARBA00006669"/>
    </source>
</evidence>
<dbReference type="PANTHER" id="PTHR36122">
    <property type="entry name" value="NICOTINAMIDE RIBOSIDE TRANSPORTER PNUC"/>
    <property type="match status" value="1"/>
</dbReference>
<comment type="similarity">
    <text evidence="3">Belongs to the nicotinamide ribonucleoside (NR) uptake permease (TC 4.B.1) family.</text>
</comment>
<dbReference type="Proteomes" id="UP000000310">
    <property type="component" value="Chromosome"/>
</dbReference>
<evidence type="ECO:0000256" key="2">
    <source>
        <dbReference type="ARBA" id="ARBA00004651"/>
    </source>
</evidence>
<dbReference type="NCBIfam" id="TIGR01528">
    <property type="entry name" value="NMN_trans_PnuC"/>
    <property type="match status" value="1"/>
</dbReference>
<feature type="transmembrane region" description="Helical" evidence="10">
    <location>
        <begin position="173"/>
        <end position="192"/>
    </location>
</feature>
<dbReference type="STRING" id="762903.Pedsa_0420"/>
<evidence type="ECO:0000256" key="9">
    <source>
        <dbReference type="ARBA" id="ARBA00023136"/>
    </source>
</evidence>
<protein>
    <recommendedName>
        <fullName evidence="4">Nicotinamide riboside transporter PnuC</fullName>
    </recommendedName>
</protein>
<keyword evidence="8 10" id="KW-1133">Transmembrane helix</keyword>
<dbReference type="EMBL" id="CP002545">
    <property type="protein sequence ID" value="ADY51002.1"/>
    <property type="molecule type" value="Genomic_DNA"/>
</dbReference>
<proteinExistence type="inferred from homology"/>
<dbReference type="AlphaFoldDB" id="F0S5T1"/>
<feature type="transmembrane region" description="Helical" evidence="10">
    <location>
        <begin position="39"/>
        <end position="58"/>
    </location>
</feature>
<feature type="transmembrane region" description="Helical" evidence="10">
    <location>
        <begin position="15"/>
        <end position="32"/>
    </location>
</feature>
<gene>
    <name evidence="11" type="ordered locus">Pedsa_0420</name>
</gene>
<evidence type="ECO:0000313" key="12">
    <source>
        <dbReference type="Proteomes" id="UP000000310"/>
    </source>
</evidence>
<accession>F0S5T1</accession>
<keyword evidence="9 10" id="KW-0472">Membrane</keyword>
<name>F0S5T1_PSESL</name>
<evidence type="ECO:0000256" key="8">
    <source>
        <dbReference type="ARBA" id="ARBA00022989"/>
    </source>
</evidence>
<evidence type="ECO:0000256" key="1">
    <source>
        <dbReference type="ARBA" id="ARBA00002672"/>
    </source>
</evidence>
<keyword evidence="12" id="KW-1185">Reference proteome</keyword>
<evidence type="ECO:0000256" key="6">
    <source>
        <dbReference type="ARBA" id="ARBA00022475"/>
    </source>
</evidence>
<keyword evidence="7 10" id="KW-0812">Transmembrane</keyword>
<comment type="function">
    <text evidence="1">Required for nicotinamide riboside transport across the inner membrane.</text>
</comment>
<sequence length="205" mass="24067">MQDWLVLFLSQIKETGLLEWLAVLFGVSEVLLARKNNILLYPTGIISILLSSYLLFHAKLYAETLLNAYYLIMSIYGWYFWIHKKSRPDVKISWTTKKEMITAICISVFGFFILHFFLVKYTTSDVPWEDAIVASTAWAGMWLLAKRKIENWIFLNISNIIAIPLLIHKHLPMMAMLTLFLFVVAIFGYLDWKKIYKEELNMIKK</sequence>
<dbReference type="PANTHER" id="PTHR36122:SF2">
    <property type="entry name" value="NICOTINAMIDE RIBOSIDE TRANSPORTER PNUC"/>
    <property type="match status" value="1"/>
</dbReference>
<feature type="transmembrane region" description="Helical" evidence="10">
    <location>
        <begin position="64"/>
        <end position="81"/>
    </location>
</feature>
<comment type="subcellular location">
    <subcellularLocation>
        <location evidence="2">Cell membrane</location>
        <topology evidence="2">Multi-pass membrane protein</topology>
    </subcellularLocation>
</comment>
<dbReference type="InterPro" id="IPR006419">
    <property type="entry name" value="NMN_transpt_PnuC"/>
</dbReference>
<dbReference type="OrthoDB" id="9791248at2"/>
<evidence type="ECO:0000313" key="11">
    <source>
        <dbReference type="EMBL" id="ADY51002.1"/>
    </source>
</evidence>
<dbReference type="KEGG" id="psn:Pedsa_0420"/>
<dbReference type="RefSeq" id="WP_013631505.1">
    <property type="nucleotide sequence ID" value="NC_015177.1"/>
</dbReference>
<reference evidence="12" key="2">
    <citation type="submission" date="2011-02" db="EMBL/GenBank/DDBJ databases">
        <title>The complete genome of Pedobacter saltans DSM 12145.</title>
        <authorList>
            <consortium name="US DOE Joint Genome Institute (JGI-PGF)"/>
            <person name="Lucas S."/>
            <person name="Copeland A."/>
            <person name="Lapidus A."/>
            <person name="Bruce D."/>
            <person name="Goodwin L."/>
            <person name="Pitluck S."/>
            <person name="Kyrpides N."/>
            <person name="Mavromatis K."/>
            <person name="Pagani I."/>
            <person name="Ivanova N."/>
            <person name="Ovchinnikova G."/>
            <person name="Lu M."/>
            <person name="Detter J.C."/>
            <person name="Han C."/>
            <person name="Land M."/>
            <person name="Hauser L."/>
            <person name="Markowitz V."/>
            <person name="Cheng J.-F."/>
            <person name="Hugenholtz P."/>
            <person name="Woyke T."/>
            <person name="Wu D."/>
            <person name="Tindall B."/>
            <person name="Pomrenke H.G."/>
            <person name="Brambilla E."/>
            <person name="Klenk H.-P."/>
            <person name="Eisen J.A."/>
        </authorList>
    </citation>
    <scope>NUCLEOTIDE SEQUENCE [LARGE SCALE GENOMIC DNA]</scope>
    <source>
        <strain evidence="12">ATCC 51119 / DSM 12145 / JCM 21818 / LMG 10337 / NBRC 100064 / NCIMB 13643</strain>
    </source>
</reference>
<evidence type="ECO:0000256" key="7">
    <source>
        <dbReference type="ARBA" id="ARBA00022692"/>
    </source>
</evidence>
<reference evidence="11 12" key="1">
    <citation type="journal article" date="2011" name="Stand. Genomic Sci.">
        <title>Complete genome sequence of the gliding, heparinolytic Pedobacter saltans type strain (113).</title>
        <authorList>
            <person name="Liolios K."/>
            <person name="Sikorski J."/>
            <person name="Lu M."/>
            <person name="Nolan M."/>
            <person name="Lapidus A."/>
            <person name="Lucas S."/>
            <person name="Hammon N."/>
            <person name="Deshpande S."/>
            <person name="Cheng J.F."/>
            <person name="Tapia R."/>
            <person name="Han C."/>
            <person name="Goodwin L."/>
            <person name="Pitluck S."/>
            <person name="Huntemann M."/>
            <person name="Ivanova N."/>
            <person name="Pagani I."/>
            <person name="Mavromatis K."/>
            <person name="Ovchinikova G."/>
            <person name="Pati A."/>
            <person name="Chen A."/>
            <person name="Palaniappan K."/>
            <person name="Land M."/>
            <person name="Hauser L."/>
            <person name="Brambilla E.M."/>
            <person name="Kotsyurbenko O."/>
            <person name="Rohde M."/>
            <person name="Tindall B.J."/>
            <person name="Abt B."/>
            <person name="Goker M."/>
            <person name="Detter J.C."/>
            <person name="Woyke T."/>
            <person name="Bristow J."/>
            <person name="Eisen J.A."/>
            <person name="Markowitz V."/>
            <person name="Hugenholtz P."/>
            <person name="Klenk H.P."/>
            <person name="Kyrpides N.C."/>
        </authorList>
    </citation>
    <scope>NUCLEOTIDE SEQUENCE [LARGE SCALE GENOMIC DNA]</scope>
    <source>
        <strain evidence="12">ATCC 51119 / DSM 12145 / JCM 21818 / LMG 10337 / NBRC 100064 / NCIMB 13643</strain>
    </source>
</reference>